<evidence type="ECO:0008006" key="3">
    <source>
        <dbReference type="Google" id="ProtNLM"/>
    </source>
</evidence>
<name>A0A7G1ITN6_STRMT</name>
<protein>
    <recommendedName>
        <fullName evidence="3">Phage protein</fullName>
    </recommendedName>
</protein>
<reference evidence="2" key="1">
    <citation type="submission" date="2020-08" db="EMBL/GenBank/DDBJ databases">
        <title>Complete genome sequence of Streptococcus mitis strain Nm-65.</title>
        <authorList>
            <person name="Tabata A."/>
            <person name="Ohkuni H."/>
            <person name="Nagamune H."/>
        </authorList>
    </citation>
    <scope>NUCLEOTIDE SEQUENCE [LARGE SCALE GENOMIC DNA]</scope>
    <source>
        <strain evidence="2">Nm-65</strain>
    </source>
</reference>
<dbReference type="AlphaFoldDB" id="A0A7G1ITN6"/>
<gene>
    <name evidence="1" type="ORF">SMNM65_00330</name>
</gene>
<evidence type="ECO:0000313" key="1">
    <source>
        <dbReference type="EMBL" id="BCJ09601.1"/>
    </source>
</evidence>
<organism evidence="1 2">
    <name type="scientific">Streptococcus mitis</name>
    <dbReference type="NCBI Taxonomy" id="28037"/>
    <lineage>
        <taxon>Bacteria</taxon>
        <taxon>Bacillati</taxon>
        <taxon>Bacillota</taxon>
        <taxon>Bacilli</taxon>
        <taxon>Lactobacillales</taxon>
        <taxon>Streptococcaceae</taxon>
        <taxon>Streptococcus</taxon>
        <taxon>Streptococcus mitis group</taxon>
    </lineage>
</organism>
<sequence length="162" mass="18718">MENDMNKIKEKALAKLLEELNQPHDKSLDRVHNWICDQEDEELFKGILKERYSLKCALSHAKEKARKFAENGVACIDDATVFRWVREYFISNSQVSNIQQVPVEPVKKKKEDKSQASPEEKVDVAKIRKGAGPDDDIIMKPKIKKEKGVVEKQMSIFDFLDE</sequence>
<proteinExistence type="predicted"/>
<dbReference type="EMBL" id="AP023349">
    <property type="protein sequence ID" value="BCJ09601.1"/>
    <property type="molecule type" value="Genomic_DNA"/>
</dbReference>
<dbReference type="Pfam" id="PF14058">
    <property type="entry name" value="PcfK"/>
    <property type="match status" value="1"/>
</dbReference>
<dbReference type="Proteomes" id="UP000516106">
    <property type="component" value="Chromosome"/>
</dbReference>
<accession>A0A7G1ITN6</accession>
<evidence type="ECO:0000313" key="2">
    <source>
        <dbReference type="Proteomes" id="UP000516106"/>
    </source>
</evidence>
<dbReference type="InterPro" id="IPR025624">
    <property type="entry name" value="PcfK"/>
</dbReference>